<keyword evidence="4" id="KW-1185">Reference proteome</keyword>
<feature type="transmembrane region" description="Helical" evidence="1">
    <location>
        <begin position="21"/>
        <end position="44"/>
    </location>
</feature>
<dbReference type="InterPro" id="IPR013373">
    <property type="entry name" value="Flagellin/pilin_N_arc"/>
</dbReference>
<evidence type="ECO:0000313" key="4">
    <source>
        <dbReference type="Proteomes" id="UP001224926"/>
    </source>
</evidence>
<dbReference type="Pfam" id="PF07790">
    <property type="entry name" value="Pilin_N"/>
    <property type="match status" value="1"/>
</dbReference>
<accession>A0AAF0T019</accession>
<keyword evidence="1" id="KW-0472">Membrane</keyword>
<organism evidence="3 4">
    <name type="scientific">Natrinema thermotolerans</name>
    <dbReference type="NCBI Taxonomy" id="121872"/>
    <lineage>
        <taxon>Archaea</taxon>
        <taxon>Methanobacteriati</taxon>
        <taxon>Methanobacteriota</taxon>
        <taxon>Stenosarchaea group</taxon>
        <taxon>Halobacteria</taxon>
        <taxon>Halobacteriales</taxon>
        <taxon>Natrialbaceae</taxon>
        <taxon>Natrinema</taxon>
    </lineage>
</organism>
<dbReference type="RefSeq" id="WP_084158289.1">
    <property type="nucleotide sequence ID" value="NZ_CP101873.1"/>
</dbReference>
<gene>
    <name evidence="3" type="ORF">NP511_13535</name>
</gene>
<evidence type="ECO:0000259" key="2">
    <source>
        <dbReference type="Pfam" id="PF07790"/>
    </source>
</evidence>
<dbReference type="Proteomes" id="UP001224926">
    <property type="component" value="Chromosome"/>
</dbReference>
<evidence type="ECO:0000313" key="3">
    <source>
        <dbReference type="EMBL" id="WMT06405.1"/>
    </source>
</evidence>
<dbReference type="NCBIfam" id="TIGR02537">
    <property type="entry name" value="arch_flag_Nterm"/>
    <property type="match status" value="1"/>
</dbReference>
<dbReference type="InterPro" id="IPR012859">
    <property type="entry name" value="Pilin_N_archaeal"/>
</dbReference>
<proteinExistence type="predicted"/>
<dbReference type="AlphaFoldDB" id="A0AAF0T019"/>
<dbReference type="GeneID" id="39862649"/>
<feature type="domain" description="Archaeal Type IV pilin N-terminal" evidence="2">
    <location>
        <begin position="17"/>
        <end position="72"/>
    </location>
</feature>
<keyword evidence="1" id="KW-0812">Transmembrane</keyword>
<protein>
    <submittedName>
        <fullName evidence="3">Type IV pilin N-terminal domain-containing protein</fullName>
    </submittedName>
</protein>
<evidence type="ECO:0000256" key="1">
    <source>
        <dbReference type="SAM" id="Phobius"/>
    </source>
</evidence>
<keyword evidence="1" id="KW-1133">Transmembrane helix</keyword>
<reference evidence="3 4" key="1">
    <citation type="submission" date="2022-07" db="EMBL/GenBank/DDBJ databases">
        <title>Two temperate virus in Haloterrigena jeotgali A29.</title>
        <authorList>
            <person name="Deng X."/>
        </authorList>
    </citation>
    <scope>NUCLEOTIDE SEQUENCE [LARGE SCALE GENOMIC DNA]</scope>
    <source>
        <strain evidence="3 4">A29</strain>
    </source>
</reference>
<sequence>MDLEKYQAKLVGSKEERAVSPVIGVILMVAITVILAAVIAAFVLDLGQGQSATPAAGITFDQSGEDITITVNNIQRNDADFQIRGDTLGCDSDITSDTISNSVGASLEKTNCDSSGTINIIGTYEGEEAVVAEYEHSP</sequence>
<name>A0AAF0T019_9EURY</name>
<dbReference type="EMBL" id="CP101873">
    <property type="protein sequence ID" value="WMT06405.1"/>
    <property type="molecule type" value="Genomic_DNA"/>
</dbReference>